<accession>A0ABT1QY92</accession>
<gene>
    <name evidence="1" type="ORF">NM961_21310</name>
</gene>
<name>A0ABT1QY92_9GAMM</name>
<dbReference type="EMBL" id="JANFQO010000027">
    <property type="protein sequence ID" value="MCQ4167260.1"/>
    <property type="molecule type" value="Genomic_DNA"/>
</dbReference>
<dbReference type="RefSeq" id="WP_255916449.1">
    <property type="nucleotide sequence ID" value="NZ_JANFQO010000027.1"/>
</dbReference>
<dbReference type="InterPro" id="IPR011043">
    <property type="entry name" value="Gal_Oxase/kelch_b-propeller"/>
</dbReference>
<evidence type="ECO:0000313" key="2">
    <source>
        <dbReference type="Proteomes" id="UP001165498"/>
    </source>
</evidence>
<dbReference type="SUPFAM" id="SSF50965">
    <property type="entry name" value="Galactose oxidase, central domain"/>
    <property type="match status" value="1"/>
</dbReference>
<comment type="caution">
    <text evidence="1">The sequence shown here is derived from an EMBL/GenBank/DDBJ whole genome shotgun (WGS) entry which is preliminary data.</text>
</comment>
<evidence type="ECO:0008006" key="3">
    <source>
        <dbReference type="Google" id="ProtNLM"/>
    </source>
</evidence>
<evidence type="ECO:0000313" key="1">
    <source>
        <dbReference type="EMBL" id="MCQ4167260.1"/>
    </source>
</evidence>
<organism evidence="1 2">
    <name type="scientific">Tahibacter harae</name>
    <dbReference type="NCBI Taxonomy" id="2963937"/>
    <lineage>
        <taxon>Bacteria</taxon>
        <taxon>Pseudomonadati</taxon>
        <taxon>Pseudomonadota</taxon>
        <taxon>Gammaproteobacteria</taxon>
        <taxon>Lysobacterales</taxon>
        <taxon>Rhodanobacteraceae</taxon>
        <taxon>Tahibacter</taxon>
    </lineage>
</organism>
<sequence length="333" mass="35832">MTPEIKQKLRHFAFVDCAVRSAGHFYLMATHVYALDEDSDDPDGAPAAPADPEADLRAAIRVAVYFPQRPAEKQWALRTLRNIEFMRCAVADAPAAQLIGVSLDGQVYALGNGVSEFEPRITEDRHGPLRGSVRQVLAIDGLVYAVQGNRGLCRRSGPGRWESLCADLPVSGWWKQRDSLGFTCAAATSASNIYCAGGDGDLWYFDGGRWTELRFPGDSAVAQLRCAAADEVCIASQDGSIYRGSGDAWKQIGEGGTMRSCRSLVAYRGRVWGSSDYGLWTIDGDRVAKAGLPADLDVPAGVLSARDGILLAAGGSGAAYFDGERWTGILDFL</sequence>
<proteinExistence type="predicted"/>
<protein>
    <recommendedName>
        <fullName evidence="3">Regulator of Chromosome Condensation (RCC1) repeat protein</fullName>
    </recommendedName>
</protein>
<reference evidence="1" key="1">
    <citation type="submission" date="2022-07" db="EMBL/GenBank/DDBJ databases">
        <title>Tahibacter sp., a new gammaproteobacterium isolated from the silt sample collected at pig farm.</title>
        <authorList>
            <person name="Chen H."/>
        </authorList>
    </citation>
    <scope>NUCLEOTIDE SEQUENCE</scope>
    <source>
        <strain evidence="1">P2K</strain>
    </source>
</reference>
<keyword evidence="2" id="KW-1185">Reference proteome</keyword>
<dbReference type="Proteomes" id="UP001165498">
    <property type="component" value="Unassembled WGS sequence"/>
</dbReference>